<dbReference type="OrthoDB" id="9806889at2"/>
<evidence type="ECO:0000259" key="7">
    <source>
        <dbReference type="Pfam" id="PF00892"/>
    </source>
</evidence>
<keyword evidence="5 6" id="KW-0472">Membrane</keyword>
<accession>A0A2T5B689</accession>
<comment type="caution">
    <text evidence="8">The sequence shown here is derived from an EMBL/GenBank/DDBJ whole genome shotgun (WGS) entry which is preliminary data.</text>
</comment>
<dbReference type="PANTHER" id="PTHR32322:SF18">
    <property type="entry name" value="S-ADENOSYLMETHIONINE_S-ADENOSYLHOMOCYSTEINE TRANSPORTER"/>
    <property type="match status" value="1"/>
</dbReference>
<feature type="domain" description="EamA" evidence="7">
    <location>
        <begin position="4"/>
        <end position="137"/>
    </location>
</feature>
<dbReference type="Pfam" id="PF00892">
    <property type="entry name" value="EamA"/>
    <property type="match status" value="2"/>
</dbReference>
<keyword evidence="9" id="KW-1185">Reference proteome</keyword>
<evidence type="ECO:0000256" key="2">
    <source>
        <dbReference type="ARBA" id="ARBA00022475"/>
    </source>
</evidence>
<dbReference type="GO" id="GO:0005886">
    <property type="term" value="C:plasma membrane"/>
    <property type="evidence" value="ECO:0007669"/>
    <property type="project" value="UniProtKB-SubCell"/>
</dbReference>
<evidence type="ECO:0000256" key="3">
    <source>
        <dbReference type="ARBA" id="ARBA00022692"/>
    </source>
</evidence>
<feature type="transmembrane region" description="Helical" evidence="6">
    <location>
        <begin position="121"/>
        <end position="139"/>
    </location>
</feature>
<evidence type="ECO:0000313" key="8">
    <source>
        <dbReference type="EMBL" id="PTM94444.1"/>
    </source>
</evidence>
<keyword evidence="2" id="KW-1003">Cell membrane</keyword>
<organism evidence="8 9">
    <name type="scientific">Mycoplana dimorpha</name>
    <dbReference type="NCBI Taxonomy" id="28320"/>
    <lineage>
        <taxon>Bacteria</taxon>
        <taxon>Pseudomonadati</taxon>
        <taxon>Pseudomonadota</taxon>
        <taxon>Alphaproteobacteria</taxon>
        <taxon>Hyphomicrobiales</taxon>
        <taxon>Rhizobiaceae</taxon>
        <taxon>Mycoplana</taxon>
    </lineage>
</organism>
<evidence type="ECO:0000256" key="5">
    <source>
        <dbReference type="ARBA" id="ARBA00023136"/>
    </source>
</evidence>
<dbReference type="RefSeq" id="WP_108003593.1">
    <property type="nucleotide sequence ID" value="NZ_JBHEEX010000003.1"/>
</dbReference>
<feature type="transmembrane region" description="Helical" evidence="6">
    <location>
        <begin position="151"/>
        <end position="170"/>
    </location>
</feature>
<sequence>MNSKAYFYLCVTTLFWGGNSVAGKLAVGHISPMMLTTLRWLFALCVILAFMMPQVRRDWAKIRAHWLQFFLYGAVGFTLFNALLYSALKHTSAINAVIEQAGIPMLIFVLNFLLFRMPASIAQIVGFSVTLIGVLVTAAHGDLTSLMELQFNIGDLLMLFACIAYAAYTVSLRWKPAVHWQSFIAATAFGALFSSLPLLWWEAGSGEAIVPDATGWLIVVYAALFPSLLSQVLWVRGVEMIGPNRAGLFINAIPVFGTLLSVAIIGETFQLFHLVALTLVLGGIAIAEWGTPKPR</sequence>
<feature type="transmembrane region" description="Helical" evidence="6">
    <location>
        <begin position="38"/>
        <end position="55"/>
    </location>
</feature>
<dbReference type="Proteomes" id="UP000241247">
    <property type="component" value="Unassembled WGS sequence"/>
</dbReference>
<feature type="transmembrane region" description="Helical" evidence="6">
    <location>
        <begin position="182"/>
        <end position="201"/>
    </location>
</feature>
<comment type="subcellular location">
    <subcellularLocation>
        <location evidence="1">Cell membrane</location>
        <topology evidence="1">Multi-pass membrane protein</topology>
    </subcellularLocation>
</comment>
<evidence type="ECO:0000313" key="9">
    <source>
        <dbReference type="Proteomes" id="UP000241247"/>
    </source>
</evidence>
<feature type="transmembrane region" description="Helical" evidence="6">
    <location>
        <begin position="213"/>
        <end position="234"/>
    </location>
</feature>
<dbReference type="InterPro" id="IPR000620">
    <property type="entry name" value="EamA_dom"/>
</dbReference>
<evidence type="ECO:0000256" key="4">
    <source>
        <dbReference type="ARBA" id="ARBA00022989"/>
    </source>
</evidence>
<feature type="transmembrane region" description="Helical" evidence="6">
    <location>
        <begin position="271"/>
        <end position="290"/>
    </location>
</feature>
<feature type="domain" description="EamA" evidence="7">
    <location>
        <begin position="153"/>
        <end position="286"/>
    </location>
</feature>
<feature type="transmembrane region" description="Helical" evidence="6">
    <location>
        <begin position="246"/>
        <end position="265"/>
    </location>
</feature>
<protein>
    <submittedName>
        <fullName evidence="8">Drug/metabolite transporter (DMT)-like permease</fullName>
    </submittedName>
</protein>
<dbReference type="EMBL" id="PZZZ01000005">
    <property type="protein sequence ID" value="PTM94444.1"/>
    <property type="molecule type" value="Genomic_DNA"/>
</dbReference>
<dbReference type="AlphaFoldDB" id="A0A2T5B689"/>
<dbReference type="PANTHER" id="PTHR32322">
    <property type="entry name" value="INNER MEMBRANE TRANSPORTER"/>
    <property type="match status" value="1"/>
</dbReference>
<keyword evidence="3 6" id="KW-0812">Transmembrane</keyword>
<evidence type="ECO:0000256" key="1">
    <source>
        <dbReference type="ARBA" id="ARBA00004651"/>
    </source>
</evidence>
<keyword evidence="4 6" id="KW-1133">Transmembrane helix</keyword>
<name>A0A2T5B689_MYCDI</name>
<feature type="transmembrane region" description="Helical" evidence="6">
    <location>
        <begin position="67"/>
        <end position="88"/>
    </location>
</feature>
<dbReference type="InterPro" id="IPR037185">
    <property type="entry name" value="EmrE-like"/>
</dbReference>
<feature type="transmembrane region" description="Helical" evidence="6">
    <location>
        <begin position="94"/>
        <end position="114"/>
    </location>
</feature>
<reference evidence="8 9" key="1">
    <citation type="submission" date="2018-04" db="EMBL/GenBank/DDBJ databases">
        <title>Genomic Encyclopedia of Type Strains, Phase IV (KMG-IV): sequencing the most valuable type-strain genomes for metagenomic binning, comparative biology and taxonomic classification.</title>
        <authorList>
            <person name="Goeker M."/>
        </authorList>
    </citation>
    <scope>NUCLEOTIDE SEQUENCE [LARGE SCALE GENOMIC DNA]</scope>
    <source>
        <strain evidence="8 9">DSM 7138</strain>
    </source>
</reference>
<dbReference type="InterPro" id="IPR050638">
    <property type="entry name" value="AA-Vitamin_Transporters"/>
</dbReference>
<evidence type="ECO:0000256" key="6">
    <source>
        <dbReference type="SAM" id="Phobius"/>
    </source>
</evidence>
<dbReference type="SUPFAM" id="SSF103481">
    <property type="entry name" value="Multidrug resistance efflux transporter EmrE"/>
    <property type="match status" value="2"/>
</dbReference>
<gene>
    <name evidence="8" type="ORF">C7449_105346</name>
</gene>
<proteinExistence type="predicted"/>